<reference evidence="2 3" key="1">
    <citation type="submission" date="2023-01" db="EMBL/GenBank/DDBJ databases">
        <title>Analysis of 21 Apiospora genomes using comparative genomics revels a genus with tremendous synthesis potential of carbohydrate active enzymes and secondary metabolites.</title>
        <authorList>
            <person name="Sorensen T."/>
        </authorList>
    </citation>
    <scope>NUCLEOTIDE SEQUENCE [LARGE SCALE GENOMIC DNA]</scope>
    <source>
        <strain evidence="2 3">CBS 117206</strain>
    </source>
</reference>
<evidence type="ECO:0000313" key="2">
    <source>
        <dbReference type="EMBL" id="KAK8121324.1"/>
    </source>
</evidence>
<accession>A0AAW0R274</accession>
<dbReference type="AlphaFoldDB" id="A0AAW0R274"/>
<keyword evidence="3" id="KW-1185">Reference proteome</keyword>
<sequence>MSLAETLSRRGSGTGLAPSDLSDSTEPATKAPPAVLANAADSHGGSGINPTKTVPQELGATQILGAPHALPGCQDQSTGNGQT</sequence>
<name>A0AAW0R274_9PEZI</name>
<gene>
    <name evidence="2" type="ORF">PG999_005444</name>
</gene>
<evidence type="ECO:0000313" key="3">
    <source>
        <dbReference type="Proteomes" id="UP001392437"/>
    </source>
</evidence>
<evidence type="ECO:0000256" key="1">
    <source>
        <dbReference type="SAM" id="MobiDB-lite"/>
    </source>
</evidence>
<feature type="region of interest" description="Disordered" evidence="1">
    <location>
        <begin position="1"/>
        <end position="83"/>
    </location>
</feature>
<proteinExistence type="predicted"/>
<dbReference type="EMBL" id="JAQQWP010000004">
    <property type="protein sequence ID" value="KAK8121324.1"/>
    <property type="molecule type" value="Genomic_DNA"/>
</dbReference>
<dbReference type="Proteomes" id="UP001392437">
    <property type="component" value="Unassembled WGS sequence"/>
</dbReference>
<protein>
    <submittedName>
        <fullName evidence="2">Uncharacterized protein</fullName>
    </submittedName>
</protein>
<organism evidence="2 3">
    <name type="scientific">Apiospora kogelbergensis</name>
    <dbReference type="NCBI Taxonomy" id="1337665"/>
    <lineage>
        <taxon>Eukaryota</taxon>
        <taxon>Fungi</taxon>
        <taxon>Dikarya</taxon>
        <taxon>Ascomycota</taxon>
        <taxon>Pezizomycotina</taxon>
        <taxon>Sordariomycetes</taxon>
        <taxon>Xylariomycetidae</taxon>
        <taxon>Amphisphaeriales</taxon>
        <taxon>Apiosporaceae</taxon>
        <taxon>Apiospora</taxon>
    </lineage>
</organism>
<comment type="caution">
    <text evidence="2">The sequence shown here is derived from an EMBL/GenBank/DDBJ whole genome shotgun (WGS) entry which is preliminary data.</text>
</comment>
<feature type="compositionally biased region" description="Polar residues" evidence="1">
    <location>
        <begin position="74"/>
        <end position="83"/>
    </location>
</feature>